<evidence type="ECO:0000256" key="3">
    <source>
        <dbReference type="ARBA" id="ARBA00022989"/>
    </source>
</evidence>
<evidence type="ECO:0000313" key="7">
    <source>
        <dbReference type="EMBL" id="OSY37616.1"/>
    </source>
</evidence>
<keyword evidence="3 5" id="KW-1133">Transmembrane helix</keyword>
<name>A0A1Y2MQW9_PSEAH</name>
<evidence type="ECO:0000313" key="8">
    <source>
        <dbReference type="Proteomes" id="UP000194360"/>
    </source>
</evidence>
<evidence type="ECO:0000256" key="5">
    <source>
        <dbReference type="SAM" id="Phobius"/>
    </source>
</evidence>
<comment type="subcellular location">
    <subcellularLocation>
        <location evidence="1">Cell membrane</location>
        <topology evidence="1">Multi-pass membrane protein</topology>
    </subcellularLocation>
</comment>
<evidence type="ECO:0000259" key="6">
    <source>
        <dbReference type="PROSITE" id="PS50850"/>
    </source>
</evidence>
<keyword evidence="8" id="KW-1185">Reference proteome</keyword>
<feature type="transmembrane region" description="Helical" evidence="5">
    <location>
        <begin position="63"/>
        <end position="82"/>
    </location>
</feature>
<dbReference type="PANTHER" id="PTHR42718">
    <property type="entry name" value="MAJOR FACILITATOR SUPERFAMILY MULTIDRUG TRANSPORTER MFSC"/>
    <property type="match status" value="1"/>
</dbReference>
<dbReference type="Proteomes" id="UP000194360">
    <property type="component" value="Unassembled WGS sequence"/>
</dbReference>
<dbReference type="AlphaFoldDB" id="A0A1Y2MQW9"/>
<dbReference type="GO" id="GO:0022857">
    <property type="term" value="F:transmembrane transporter activity"/>
    <property type="evidence" value="ECO:0007669"/>
    <property type="project" value="InterPro"/>
</dbReference>
<keyword evidence="2 5" id="KW-0812">Transmembrane</keyword>
<gene>
    <name evidence="7" type="primary">smvA</name>
    <name evidence="7" type="ORF">BG845_04653</name>
</gene>
<feature type="domain" description="Major facilitator superfamily (MFS) profile" evidence="6">
    <location>
        <begin position="25"/>
        <end position="85"/>
    </location>
</feature>
<proteinExistence type="predicted"/>
<keyword evidence="4 5" id="KW-0472">Membrane</keyword>
<dbReference type="STRING" id="2074.BG845_04653"/>
<dbReference type="PROSITE" id="PS50850">
    <property type="entry name" value="MFS"/>
    <property type="match status" value="1"/>
</dbReference>
<dbReference type="InterPro" id="IPR020846">
    <property type="entry name" value="MFS_dom"/>
</dbReference>
<dbReference type="RefSeq" id="WP_232021246.1">
    <property type="nucleotide sequence ID" value="NZ_AP018920.1"/>
</dbReference>
<dbReference type="GO" id="GO:0005886">
    <property type="term" value="C:plasma membrane"/>
    <property type="evidence" value="ECO:0007669"/>
    <property type="project" value="UniProtKB-SubCell"/>
</dbReference>
<dbReference type="SUPFAM" id="SSF103473">
    <property type="entry name" value="MFS general substrate transporter"/>
    <property type="match status" value="1"/>
</dbReference>
<dbReference type="InterPro" id="IPR036259">
    <property type="entry name" value="MFS_trans_sf"/>
</dbReference>
<dbReference type="EMBL" id="MIGB01000029">
    <property type="protein sequence ID" value="OSY37616.1"/>
    <property type="molecule type" value="Genomic_DNA"/>
</dbReference>
<evidence type="ECO:0000256" key="4">
    <source>
        <dbReference type="ARBA" id="ARBA00023136"/>
    </source>
</evidence>
<accession>A0A1Y2MQW9</accession>
<reference evidence="7 8" key="1">
    <citation type="submission" date="2016-09" db="EMBL/GenBank/DDBJ databases">
        <title>Pseudonocardia autotrophica DSM535, a candidate organism with high potential of specific P450 cytochromes.</title>
        <authorList>
            <person name="Grumaz C."/>
            <person name="Vainshtein Y."/>
            <person name="Kirstahler P."/>
            <person name="Sohn K."/>
        </authorList>
    </citation>
    <scope>NUCLEOTIDE SEQUENCE [LARGE SCALE GENOMIC DNA]</scope>
    <source>
        <strain evidence="7 8">DSM 535</strain>
    </source>
</reference>
<evidence type="ECO:0000256" key="1">
    <source>
        <dbReference type="ARBA" id="ARBA00004651"/>
    </source>
</evidence>
<dbReference type="Gene3D" id="1.20.1250.20">
    <property type="entry name" value="MFS general substrate transporter like domains"/>
    <property type="match status" value="1"/>
</dbReference>
<comment type="caution">
    <text evidence="7">The sequence shown here is derived from an EMBL/GenBank/DDBJ whole genome shotgun (WGS) entry which is preliminary data.</text>
</comment>
<feature type="transmembrane region" description="Helical" evidence="5">
    <location>
        <begin position="24"/>
        <end position="43"/>
    </location>
</feature>
<dbReference type="PANTHER" id="PTHR42718:SF42">
    <property type="entry name" value="EXPORT PROTEIN"/>
    <property type="match status" value="1"/>
</dbReference>
<evidence type="ECO:0000256" key="2">
    <source>
        <dbReference type="ARBA" id="ARBA00022692"/>
    </source>
</evidence>
<sequence length="85" mass="8888">MSSPQVSGTDRTATLIDDPRHRRAILWAVGIALMAVVASVSGLNVAQPQLSTTFGASQGEVLWIINTYTLTLAALLLPLGAAGDR</sequence>
<protein>
    <submittedName>
        <fullName evidence="7">Methyl viologen resistance protein SmvA</fullName>
    </submittedName>
</protein>
<organism evidence="7 8">
    <name type="scientific">Pseudonocardia autotrophica</name>
    <name type="common">Amycolata autotrophica</name>
    <name type="synonym">Nocardia autotrophica</name>
    <dbReference type="NCBI Taxonomy" id="2074"/>
    <lineage>
        <taxon>Bacteria</taxon>
        <taxon>Bacillati</taxon>
        <taxon>Actinomycetota</taxon>
        <taxon>Actinomycetes</taxon>
        <taxon>Pseudonocardiales</taxon>
        <taxon>Pseudonocardiaceae</taxon>
        <taxon>Pseudonocardia</taxon>
    </lineage>
</organism>